<dbReference type="InterPro" id="IPR003661">
    <property type="entry name" value="HisK_dim/P_dom"/>
</dbReference>
<reference evidence="11" key="1">
    <citation type="submission" date="2020-09" db="EMBL/GenBank/DDBJ databases">
        <title>Taishania pollutisoli gen. nov., sp. nov., Isolated from Tetrabromobisphenol A-Contaminated Soil.</title>
        <authorList>
            <person name="Chen Q."/>
        </authorList>
    </citation>
    <scope>NUCLEOTIDE SEQUENCE</scope>
    <source>
        <strain evidence="11">CZZ-1</strain>
    </source>
</reference>
<dbReference type="Pfam" id="PF02518">
    <property type="entry name" value="HATPase_c"/>
    <property type="match status" value="1"/>
</dbReference>
<dbReference type="GO" id="GO:0005524">
    <property type="term" value="F:ATP binding"/>
    <property type="evidence" value="ECO:0007669"/>
    <property type="project" value="UniProtKB-KW"/>
</dbReference>
<protein>
    <recommendedName>
        <fullName evidence="2">histidine kinase</fullName>
        <ecNumber evidence="2">2.7.13.3</ecNumber>
    </recommendedName>
</protein>
<gene>
    <name evidence="11" type="ORF">H9Y05_04330</name>
</gene>
<keyword evidence="9" id="KW-1133">Transmembrane helix</keyword>
<dbReference type="GO" id="GO:0000155">
    <property type="term" value="F:phosphorelay sensor kinase activity"/>
    <property type="evidence" value="ECO:0007669"/>
    <property type="project" value="InterPro"/>
</dbReference>
<dbReference type="InterPro" id="IPR004358">
    <property type="entry name" value="Sig_transdc_His_kin-like_C"/>
</dbReference>
<evidence type="ECO:0000256" key="9">
    <source>
        <dbReference type="SAM" id="Phobius"/>
    </source>
</evidence>
<dbReference type="EMBL" id="JACVEL010000002">
    <property type="protein sequence ID" value="MBC9811697.1"/>
    <property type="molecule type" value="Genomic_DNA"/>
</dbReference>
<dbReference type="RefSeq" id="WP_216713592.1">
    <property type="nucleotide sequence ID" value="NZ_JACVEL010000002.1"/>
</dbReference>
<evidence type="ECO:0000256" key="5">
    <source>
        <dbReference type="ARBA" id="ARBA00022741"/>
    </source>
</evidence>
<keyword evidence="3" id="KW-0597">Phosphoprotein</keyword>
<dbReference type="PRINTS" id="PR00344">
    <property type="entry name" value="BCTRLSENSOR"/>
</dbReference>
<feature type="domain" description="Histidine kinase" evidence="10">
    <location>
        <begin position="315"/>
        <end position="514"/>
    </location>
</feature>
<keyword evidence="8" id="KW-0902">Two-component regulatory system</keyword>
<comment type="catalytic activity">
    <reaction evidence="1">
        <text>ATP + protein L-histidine = ADP + protein N-phospho-L-histidine.</text>
        <dbReference type="EC" id="2.7.13.3"/>
    </reaction>
</comment>
<organism evidence="11 12">
    <name type="scientific">Taishania pollutisoli</name>
    <dbReference type="NCBI Taxonomy" id="2766479"/>
    <lineage>
        <taxon>Bacteria</taxon>
        <taxon>Pseudomonadati</taxon>
        <taxon>Bacteroidota</taxon>
        <taxon>Flavobacteriia</taxon>
        <taxon>Flavobacteriales</taxon>
        <taxon>Crocinitomicaceae</taxon>
        <taxon>Taishania</taxon>
    </lineage>
</organism>
<keyword evidence="12" id="KW-1185">Reference proteome</keyword>
<evidence type="ECO:0000256" key="6">
    <source>
        <dbReference type="ARBA" id="ARBA00022777"/>
    </source>
</evidence>
<dbReference type="InterPro" id="IPR003594">
    <property type="entry name" value="HATPase_dom"/>
</dbReference>
<keyword evidence="9" id="KW-0812">Transmembrane</keyword>
<keyword evidence="6 11" id="KW-0418">Kinase</keyword>
<dbReference type="SUPFAM" id="SSF55874">
    <property type="entry name" value="ATPase domain of HSP90 chaperone/DNA topoisomerase II/histidine kinase"/>
    <property type="match status" value="1"/>
</dbReference>
<evidence type="ECO:0000256" key="3">
    <source>
        <dbReference type="ARBA" id="ARBA00022553"/>
    </source>
</evidence>
<keyword evidence="9" id="KW-0472">Membrane</keyword>
<dbReference type="InterPro" id="IPR005467">
    <property type="entry name" value="His_kinase_dom"/>
</dbReference>
<keyword evidence="5" id="KW-0547">Nucleotide-binding</keyword>
<dbReference type="PANTHER" id="PTHR43065">
    <property type="entry name" value="SENSOR HISTIDINE KINASE"/>
    <property type="match status" value="1"/>
</dbReference>
<dbReference type="AlphaFoldDB" id="A0A8J6PBC8"/>
<accession>A0A8J6PBC8</accession>
<sequence>MNLYSNKQKWKIALLIVALLLVGVSLFISNQIVSKVGEQERQRAKQWAGAIKKRVELIQLTNRTFTQLREKEQEKIKLWVEASKEVANPTTLSIPEFPMQIVKDNNNIPVILLDDQRNISGFRNISFDTSDLRPRYPELSSRALEKRFEDSLRVLSEVWKKKNPSFTVEVYEDLFMTYVYDDSKEIVRLEKERDSLFRSFNKELIENEGLVPVILINQDTRQIVGTNITDSLLMKKELSVLTRELARNNDSLIIDFNNGERNVLYFDSSAELKQLHYFPYIQFLIIGLFGFIGYVLFSTFRKAEQNQVWAGMAKETAHQLGTPISSLMAWIQLLESQQADPMIVTEMQKDVDRLGIVTDRFSKIGSGANLEATDLSGTVTEIIEYLKPRVSKQIEFTTSVQGNVISPHSASLISWVLENISKNAIDAMEGKGKLQIVLTTTPEWAHIDIKDTGKGMTPKQIRTIFKPGYTTKKRGWGLGLTLVKRIVEEYHKGKVFVVESQPGAGTTFRVSIPM</sequence>
<evidence type="ECO:0000256" key="7">
    <source>
        <dbReference type="ARBA" id="ARBA00022840"/>
    </source>
</evidence>
<dbReference type="SMART" id="SM00387">
    <property type="entry name" value="HATPase_c"/>
    <property type="match status" value="1"/>
</dbReference>
<dbReference type="EC" id="2.7.13.3" evidence="2"/>
<dbReference type="Gene3D" id="3.30.565.10">
    <property type="entry name" value="Histidine kinase-like ATPase, C-terminal domain"/>
    <property type="match status" value="1"/>
</dbReference>
<dbReference type="CDD" id="cd00082">
    <property type="entry name" value="HisKA"/>
    <property type="match status" value="1"/>
</dbReference>
<evidence type="ECO:0000256" key="2">
    <source>
        <dbReference type="ARBA" id="ARBA00012438"/>
    </source>
</evidence>
<dbReference type="PANTHER" id="PTHR43065:SF10">
    <property type="entry name" value="PEROXIDE STRESS-ACTIVATED HISTIDINE KINASE MAK3"/>
    <property type="match status" value="1"/>
</dbReference>
<comment type="caution">
    <text evidence="11">The sequence shown here is derived from an EMBL/GenBank/DDBJ whole genome shotgun (WGS) entry which is preliminary data.</text>
</comment>
<feature type="transmembrane region" description="Helical" evidence="9">
    <location>
        <begin position="12"/>
        <end position="33"/>
    </location>
</feature>
<feature type="transmembrane region" description="Helical" evidence="9">
    <location>
        <begin position="277"/>
        <end position="297"/>
    </location>
</feature>
<evidence type="ECO:0000313" key="12">
    <source>
        <dbReference type="Proteomes" id="UP000652681"/>
    </source>
</evidence>
<evidence type="ECO:0000259" key="10">
    <source>
        <dbReference type="PROSITE" id="PS50109"/>
    </source>
</evidence>
<keyword evidence="4" id="KW-0808">Transferase</keyword>
<dbReference type="Proteomes" id="UP000652681">
    <property type="component" value="Unassembled WGS sequence"/>
</dbReference>
<evidence type="ECO:0000256" key="4">
    <source>
        <dbReference type="ARBA" id="ARBA00022679"/>
    </source>
</evidence>
<dbReference type="InterPro" id="IPR036890">
    <property type="entry name" value="HATPase_C_sf"/>
</dbReference>
<evidence type="ECO:0000313" key="11">
    <source>
        <dbReference type="EMBL" id="MBC9811697.1"/>
    </source>
</evidence>
<proteinExistence type="predicted"/>
<evidence type="ECO:0000256" key="8">
    <source>
        <dbReference type="ARBA" id="ARBA00023012"/>
    </source>
</evidence>
<name>A0A8J6PBC8_9FLAO</name>
<dbReference type="PROSITE" id="PS50109">
    <property type="entry name" value="HIS_KIN"/>
    <property type="match status" value="1"/>
</dbReference>
<evidence type="ECO:0000256" key="1">
    <source>
        <dbReference type="ARBA" id="ARBA00000085"/>
    </source>
</evidence>
<keyword evidence="7" id="KW-0067">ATP-binding</keyword>